<feature type="coiled-coil region" evidence="1">
    <location>
        <begin position="149"/>
        <end position="186"/>
    </location>
</feature>
<dbReference type="EMBL" id="QLLO01000001">
    <property type="protein sequence ID" value="RAJ17823.1"/>
    <property type="molecule type" value="Genomic_DNA"/>
</dbReference>
<proteinExistence type="predicted"/>
<dbReference type="Pfam" id="PF13643">
    <property type="entry name" value="DUF4145"/>
    <property type="match status" value="1"/>
</dbReference>
<feature type="domain" description="Helicase C-terminal" evidence="3">
    <location>
        <begin position="627"/>
        <end position="798"/>
    </location>
</feature>
<dbReference type="Pfam" id="PF00271">
    <property type="entry name" value="Helicase_C"/>
    <property type="match status" value="1"/>
</dbReference>
<name>A0A327RQG8_9FLAO</name>
<comment type="caution">
    <text evidence="4">The sequence shown here is derived from an EMBL/GenBank/DDBJ whole genome shotgun (WGS) entry which is preliminary data.</text>
</comment>
<dbReference type="RefSeq" id="WP_245907528.1">
    <property type="nucleotide sequence ID" value="NZ_QLLO01000001.1"/>
</dbReference>
<dbReference type="Gene3D" id="3.40.50.300">
    <property type="entry name" value="P-loop containing nucleotide triphosphate hydrolases"/>
    <property type="match status" value="2"/>
</dbReference>
<dbReference type="InterPro" id="IPR025285">
    <property type="entry name" value="DUF4145"/>
</dbReference>
<gene>
    <name evidence="4" type="ORF">LY08_00091</name>
</gene>
<dbReference type="GO" id="GO:0009307">
    <property type="term" value="P:DNA restriction-modification system"/>
    <property type="evidence" value="ECO:0007669"/>
    <property type="project" value="UniProtKB-KW"/>
</dbReference>
<dbReference type="Proteomes" id="UP000248703">
    <property type="component" value="Unassembled WGS sequence"/>
</dbReference>
<dbReference type="PROSITE" id="PS51194">
    <property type="entry name" value="HELICASE_CTER"/>
    <property type="match status" value="1"/>
</dbReference>
<dbReference type="PROSITE" id="PS51192">
    <property type="entry name" value="HELICASE_ATP_BIND_1"/>
    <property type="match status" value="1"/>
</dbReference>
<dbReference type="InterPro" id="IPR027417">
    <property type="entry name" value="P-loop_NTPase"/>
</dbReference>
<evidence type="ECO:0000259" key="2">
    <source>
        <dbReference type="PROSITE" id="PS51192"/>
    </source>
</evidence>
<dbReference type="SUPFAM" id="SSF52540">
    <property type="entry name" value="P-loop containing nucleoside triphosphate hydrolases"/>
    <property type="match status" value="2"/>
</dbReference>
<reference evidence="4 5" key="1">
    <citation type="submission" date="2018-06" db="EMBL/GenBank/DDBJ databases">
        <title>Genomic Encyclopedia of Archaeal and Bacterial Type Strains, Phase II (KMG-II): from individual species to whole genera.</title>
        <authorList>
            <person name="Goeker M."/>
        </authorList>
    </citation>
    <scope>NUCLEOTIDE SEQUENCE [LARGE SCALE GENOMIC DNA]</scope>
    <source>
        <strain evidence="4 5">DSM 24464</strain>
    </source>
</reference>
<evidence type="ECO:0000313" key="5">
    <source>
        <dbReference type="Proteomes" id="UP000248703"/>
    </source>
</evidence>
<dbReference type="GO" id="GO:0005524">
    <property type="term" value="F:ATP binding"/>
    <property type="evidence" value="ECO:0007669"/>
    <property type="project" value="UniProtKB-KW"/>
</dbReference>
<dbReference type="Pfam" id="PF08463">
    <property type="entry name" value="EcoEI_R_C"/>
    <property type="match status" value="1"/>
</dbReference>
<dbReference type="InterPro" id="IPR013670">
    <property type="entry name" value="EcoEI_R_C_dom"/>
</dbReference>
<dbReference type="InterPro" id="IPR006935">
    <property type="entry name" value="Helicase/UvrB_N"/>
</dbReference>
<accession>A0A327RQG8</accession>
<sequence>MSNFEFLKQDFPQLYAEAKIAEQITFAVPKLAAVSCRSFLELGLNWLYDNDVEFTKPYDTKLVSLLFHYDFKSSIKPSLFHNLDLVRRFGNDGAHGNPVSQKKALIALKSIFSFGVYLVKYYGENLIETPVFREDNLPQGIGISFKNVKAEIDEKVKASKKQLKALKVEQEKSLALQKENELLKHQFQLQQAQLLERKEKRQKVVILEKDIPQLTPEQETRQLYIDELLKEAGWNNLKEGTDIEYPVVGMPLTTNPSGKGFVDYVLWGNNGLPLAVIEAKQSLHSASKGKHQAKLYADCLEQMTGQRPVIFYSNGFDTYIWDDTFYTERLIYGFYTKEELAYLIEQRKTRKDLSTFKVNLDIAGYKRPYQLEAIKRVGEALMVKTEKGLVGKNREALLVMATGSGKTRTAAAIVDMLTKCHWAKRILFLADRNALVTQAKNAFKELLPNLSAIDLTKEKEDTGTRVVFSTYPTILNKIDKVRSSEERFYGIGHFDVIIIDEAHRSVYQKYGAIFDYFDAILIGLTATPKKDIHHNTYGLFGIEDDNPTFVYELDQAVKDGHLNPPKGISVPLKFMQEGVKYNELSEKDKAKFEEKFGIPEPEEDDEALESLGISSSQMNSYLFNTKTVDMVLDYLFTNGLKVNGGDKLGKTIIFAKNHNHAEFIKERFNKNYPQFKGSFLEVIDNYASKAQDLLERFCDDKQEQDPQIAVSVDMMDTGVDAPRVVNLVFFKPVKSFAKYWQMIGRGTRLRPNLFGPGKDKTEFIIFDFCGNFEYFEEYPEGAKTSISKSISHLIYETMLHIVQVIRNKSEATKEQDEFANDLVNKLYKSIDALDEKRFEVKKVLRHVKHFKIKSNWDSISLTDETILCDNLFGLSSYSETDDEVAKRFDLIAYKLQLALLNDAKSQENFISIIYKVGVQLHKKRNIPAVSNKIGIINKIRDLSFWTNIDIETVEEVRAEIRDLVKFLEKESLEPVYTDFTDVLDHDKVKEKDILEGYTKLQSYKDRVESFIRKNKSHLVIDKLHKNIPITSKELELLEQFLINESLGTKEAYTNEYGELPLGKFVRSVVGLDLAVVNDLFADYIHKENLNPQQITFIQTLINFLNVNGTLDKSLLIKPPFTENHDEGIFGLFKDEGEVRQIISLIDIINNNAG</sequence>
<protein>
    <submittedName>
        <fullName evidence="4">Type I restriction enzyme R subunit</fullName>
    </submittedName>
</protein>
<evidence type="ECO:0000259" key="3">
    <source>
        <dbReference type="PROSITE" id="PS51194"/>
    </source>
</evidence>
<dbReference type="InterPro" id="IPR007409">
    <property type="entry name" value="Restrct_endonuc_type1_HsdR_N"/>
</dbReference>
<dbReference type="AlphaFoldDB" id="A0A327RQG8"/>
<dbReference type="CDD" id="cd18799">
    <property type="entry name" value="SF2_C_EcoAI-like"/>
    <property type="match status" value="1"/>
</dbReference>
<keyword evidence="5" id="KW-1185">Reference proteome</keyword>
<dbReference type="SMART" id="SM00487">
    <property type="entry name" value="DEXDc"/>
    <property type="match status" value="1"/>
</dbReference>
<dbReference type="PANTHER" id="PTHR47396:SF1">
    <property type="entry name" value="ATP-DEPENDENT HELICASE IRC3-RELATED"/>
    <property type="match status" value="1"/>
</dbReference>
<dbReference type="InterPro" id="IPR050742">
    <property type="entry name" value="Helicase_Restrict-Modif_Enz"/>
</dbReference>
<dbReference type="CDD" id="cd18032">
    <property type="entry name" value="DEXHc_RE_I_III_res"/>
    <property type="match status" value="1"/>
</dbReference>
<dbReference type="Pfam" id="PF04851">
    <property type="entry name" value="ResIII"/>
    <property type="match status" value="1"/>
</dbReference>
<evidence type="ECO:0000256" key="1">
    <source>
        <dbReference type="SAM" id="Coils"/>
    </source>
</evidence>
<dbReference type="InterPro" id="IPR001650">
    <property type="entry name" value="Helicase_C-like"/>
</dbReference>
<dbReference type="InterPro" id="IPR014001">
    <property type="entry name" value="Helicase_ATP-bd"/>
</dbReference>
<dbReference type="GO" id="GO:0005829">
    <property type="term" value="C:cytosol"/>
    <property type="evidence" value="ECO:0007669"/>
    <property type="project" value="TreeGrafter"/>
</dbReference>
<evidence type="ECO:0000313" key="4">
    <source>
        <dbReference type="EMBL" id="RAJ17823.1"/>
    </source>
</evidence>
<dbReference type="PANTHER" id="PTHR47396">
    <property type="entry name" value="TYPE I RESTRICTION ENZYME ECOKI R PROTEIN"/>
    <property type="match status" value="1"/>
</dbReference>
<dbReference type="Gene3D" id="3.90.1570.30">
    <property type="match status" value="1"/>
</dbReference>
<dbReference type="GO" id="GO:0009035">
    <property type="term" value="F:type I site-specific deoxyribonuclease activity"/>
    <property type="evidence" value="ECO:0007669"/>
    <property type="project" value="UniProtKB-EC"/>
</dbReference>
<keyword evidence="1" id="KW-0175">Coiled coil</keyword>
<dbReference type="Pfam" id="PF04313">
    <property type="entry name" value="HSDR_N"/>
    <property type="match status" value="1"/>
</dbReference>
<organism evidence="4 5">
    <name type="scientific">Olleya aquimaris</name>
    <dbReference type="NCBI Taxonomy" id="639310"/>
    <lineage>
        <taxon>Bacteria</taxon>
        <taxon>Pseudomonadati</taxon>
        <taxon>Bacteroidota</taxon>
        <taxon>Flavobacteriia</taxon>
        <taxon>Flavobacteriales</taxon>
        <taxon>Flavobacteriaceae</taxon>
    </lineage>
</organism>
<feature type="domain" description="Helicase ATP-binding" evidence="2">
    <location>
        <begin position="387"/>
        <end position="546"/>
    </location>
</feature>
<dbReference type="GO" id="GO:0003677">
    <property type="term" value="F:DNA binding"/>
    <property type="evidence" value="ECO:0007669"/>
    <property type="project" value="UniProtKB-KW"/>
</dbReference>